<evidence type="ECO:0000256" key="1">
    <source>
        <dbReference type="SAM" id="MobiDB-lite"/>
    </source>
</evidence>
<dbReference type="OrthoDB" id="2067190at2"/>
<evidence type="ECO:0000313" key="2">
    <source>
        <dbReference type="EMBL" id="AYA99547.1"/>
    </source>
</evidence>
<name>A0A385Q1T3_9FIRM</name>
<organism evidence="2 3">
    <name type="scientific">Lachnoanaerobaculum umeaense</name>
    <dbReference type="NCBI Taxonomy" id="617123"/>
    <lineage>
        <taxon>Bacteria</taxon>
        <taxon>Bacillati</taxon>
        <taxon>Bacillota</taxon>
        <taxon>Clostridia</taxon>
        <taxon>Lachnospirales</taxon>
        <taxon>Lachnospiraceae</taxon>
        <taxon>Lachnoanaerobaculum</taxon>
    </lineage>
</organism>
<proteinExistence type="predicted"/>
<keyword evidence="3" id="KW-1185">Reference proteome</keyword>
<sequence>MKRLFLYLAIISLPIITVGCKNKDNSDLKSIMTTASANGSMSSTTIAAESSTDNKTPETKADTKKTTSKNSITETSQSFTKDKSKVSYPKLGGTNSKNENSINTMIEDNAKTALNSLSSTPDSNTEINYSIKNQSRNRMSIVYTGTSKDGSNSKKVIFTNNINLENGKSIGLSDFADPLTIANYVLSDDVVLENASNSQAAGFEEYKKTLSVDILKTLFEDADFPLVKENDINEGFPKVFSYESGGDIFISMPVSHELGDYVLIKYSPNTK</sequence>
<dbReference type="EMBL" id="CP032364">
    <property type="protein sequence ID" value="AYA99547.1"/>
    <property type="molecule type" value="Genomic_DNA"/>
</dbReference>
<feature type="region of interest" description="Disordered" evidence="1">
    <location>
        <begin position="39"/>
        <end position="101"/>
    </location>
</feature>
<gene>
    <name evidence="2" type="ORF">D4A81_06135</name>
</gene>
<protein>
    <submittedName>
        <fullName evidence="2">Uncharacterized protein</fullName>
    </submittedName>
</protein>
<reference evidence="2 3" key="1">
    <citation type="submission" date="2018-09" db="EMBL/GenBank/DDBJ databases">
        <title>Genome sequencing of Lachnoanaerobaculum umeaense DSM 23576.</title>
        <authorList>
            <person name="Kook J.-K."/>
            <person name="Park S.-N."/>
            <person name="Lim Y.K."/>
        </authorList>
    </citation>
    <scope>NUCLEOTIDE SEQUENCE [LARGE SCALE GENOMIC DNA]</scope>
    <source>
        <strain evidence="3">DSM 23576 \ CCUG 58757</strain>
    </source>
</reference>
<feature type="compositionally biased region" description="Basic and acidic residues" evidence="1">
    <location>
        <begin position="55"/>
        <end position="65"/>
    </location>
</feature>
<dbReference type="KEGG" id="lua:D4A81_06135"/>
<dbReference type="PROSITE" id="PS51257">
    <property type="entry name" value="PROKAR_LIPOPROTEIN"/>
    <property type="match status" value="1"/>
</dbReference>
<dbReference type="AlphaFoldDB" id="A0A385Q1T3"/>
<accession>A0A385Q1T3</accession>
<feature type="compositionally biased region" description="Polar residues" evidence="1">
    <location>
        <begin position="68"/>
        <end position="79"/>
    </location>
</feature>
<dbReference type="RefSeq" id="WP_111525949.1">
    <property type="nucleotide sequence ID" value="NZ_CP032364.1"/>
</dbReference>
<dbReference type="Proteomes" id="UP000265562">
    <property type="component" value="Chromosome"/>
</dbReference>
<evidence type="ECO:0000313" key="3">
    <source>
        <dbReference type="Proteomes" id="UP000265562"/>
    </source>
</evidence>
<feature type="compositionally biased region" description="Polar residues" evidence="1">
    <location>
        <begin position="39"/>
        <end position="54"/>
    </location>
</feature>